<proteinExistence type="predicted"/>
<gene>
    <name evidence="1" type="ORF">HKQ54_12095</name>
</gene>
<name>A0ABD6L5K6_PHOVU</name>
<dbReference type="EMBL" id="JABDSH010000080">
    <property type="protein sequence ID" value="NMW36861.1"/>
    <property type="molecule type" value="Genomic_DNA"/>
</dbReference>
<protein>
    <submittedName>
        <fullName evidence="1">Uncharacterized protein</fullName>
    </submittedName>
</protein>
<dbReference type="InterPro" id="IPR029024">
    <property type="entry name" value="TerB-like"/>
</dbReference>
<comment type="caution">
    <text evidence="1">The sequence shown here is derived from an EMBL/GenBank/DDBJ whole genome shotgun (WGS) entry which is preliminary data.</text>
</comment>
<evidence type="ECO:0000313" key="1">
    <source>
        <dbReference type="EMBL" id="NMW36861.1"/>
    </source>
</evidence>
<dbReference type="AlphaFoldDB" id="A0ABD6L5K6"/>
<evidence type="ECO:0000313" key="2">
    <source>
        <dbReference type="Proteomes" id="UP000555193"/>
    </source>
</evidence>
<organism evidence="1 2">
    <name type="scientific">Phocaeicola vulgatus</name>
    <name type="common">Bacteroides vulgatus</name>
    <dbReference type="NCBI Taxonomy" id="821"/>
    <lineage>
        <taxon>Bacteria</taxon>
        <taxon>Pseudomonadati</taxon>
        <taxon>Bacteroidota</taxon>
        <taxon>Bacteroidia</taxon>
        <taxon>Bacteroidales</taxon>
        <taxon>Bacteroidaceae</taxon>
        <taxon>Phocaeicola</taxon>
    </lineage>
</organism>
<dbReference type="Proteomes" id="UP000555193">
    <property type="component" value="Unassembled WGS sequence"/>
</dbReference>
<dbReference type="RefSeq" id="WP_172773080.1">
    <property type="nucleotide sequence ID" value="NZ_CAXVMQ010000094.1"/>
</dbReference>
<reference evidence="1 2" key="1">
    <citation type="submission" date="2020-04" db="EMBL/GenBank/DDBJ databases">
        <title>A novel gut-associated lysogenic phage, Bacteroides phage BV01, alters the host transcriptome and bile acid metabolism in Bacteroides vulgatus.</title>
        <authorList>
            <person name="Campbell D.E."/>
            <person name="Ly L."/>
            <person name="Ridlon J.M."/>
            <person name="Hsiao A."/>
            <person name="Degnan P.H."/>
        </authorList>
    </citation>
    <scope>NUCLEOTIDE SEQUENCE [LARGE SCALE GENOMIC DNA]</scope>
    <source>
        <strain evidence="1 2">VPI-4506</strain>
    </source>
</reference>
<accession>A0ABD6L5K6</accession>
<dbReference type="Gene3D" id="1.10.3680.10">
    <property type="entry name" value="TerB-like"/>
    <property type="match status" value="1"/>
</dbReference>
<sequence length="151" mass="17330">MLDLLTAYHREQMSINNLVMTWNEFTQREKAAMLKSLIYVTNANGRISYSAQQYLQMLAIRMDGSSSLINSATSISQSEMVAIITNMNIEKKDTIAYLWLEAASKVNGDCFGMYCINDFKEEKKVIVSMAEICKVNINNYLYTKHEISSYY</sequence>